<dbReference type="RefSeq" id="WP_188978907.1">
    <property type="nucleotide sequence ID" value="NZ_BMPD01000005.1"/>
</dbReference>
<reference evidence="2" key="1">
    <citation type="journal article" date="2014" name="Int. J. Syst. Evol. Microbiol.">
        <title>Complete genome sequence of Corynebacterium casei LMG S-19264T (=DSM 44701T), isolated from a smear-ripened cheese.</title>
        <authorList>
            <consortium name="US DOE Joint Genome Institute (JGI-PGF)"/>
            <person name="Walter F."/>
            <person name="Albersmeier A."/>
            <person name="Kalinowski J."/>
            <person name="Ruckert C."/>
        </authorList>
    </citation>
    <scope>NUCLEOTIDE SEQUENCE</scope>
    <source>
        <strain evidence="2">JCM 19018</strain>
    </source>
</reference>
<protein>
    <submittedName>
        <fullName evidence="2">Uncharacterized protein</fullName>
    </submittedName>
</protein>
<evidence type="ECO:0000256" key="1">
    <source>
        <dbReference type="SAM" id="MobiDB-lite"/>
    </source>
</evidence>
<dbReference type="AlphaFoldDB" id="A0A830F079"/>
<organism evidence="2 3">
    <name type="scientific">Haloarcula sebkhae</name>
    <dbReference type="NCBI Taxonomy" id="932660"/>
    <lineage>
        <taxon>Archaea</taxon>
        <taxon>Methanobacteriati</taxon>
        <taxon>Methanobacteriota</taxon>
        <taxon>Stenosarchaea group</taxon>
        <taxon>Halobacteria</taxon>
        <taxon>Halobacteriales</taxon>
        <taxon>Haloarculaceae</taxon>
        <taxon>Haloarcula</taxon>
    </lineage>
</organism>
<dbReference type="EMBL" id="BMPD01000005">
    <property type="protein sequence ID" value="GGK74283.1"/>
    <property type="molecule type" value="Genomic_DNA"/>
</dbReference>
<comment type="caution">
    <text evidence="2">The sequence shown here is derived from an EMBL/GenBank/DDBJ whole genome shotgun (WGS) entry which is preliminary data.</text>
</comment>
<reference evidence="2" key="2">
    <citation type="submission" date="2020-09" db="EMBL/GenBank/DDBJ databases">
        <authorList>
            <person name="Sun Q."/>
            <person name="Ohkuma M."/>
        </authorList>
    </citation>
    <scope>NUCLEOTIDE SEQUENCE</scope>
    <source>
        <strain evidence="2">JCM 19018</strain>
    </source>
</reference>
<sequence length="81" mass="8826">MSEGNTYDVDGEVGAPAGDGEPVEEAAARSRGEHVGTVYLIDTGDEVHVWSHSYPAGAEARDDWTVMAAWWHIDTARRRIA</sequence>
<evidence type="ECO:0000313" key="3">
    <source>
        <dbReference type="Proteomes" id="UP000614221"/>
    </source>
</evidence>
<accession>A0A830F079</accession>
<name>A0A830F079_9EURY</name>
<feature type="region of interest" description="Disordered" evidence="1">
    <location>
        <begin position="1"/>
        <end position="31"/>
    </location>
</feature>
<evidence type="ECO:0000313" key="2">
    <source>
        <dbReference type="EMBL" id="GGK74283.1"/>
    </source>
</evidence>
<gene>
    <name evidence="2" type="ORF">GCM10009067_28090</name>
</gene>
<dbReference type="Proteomes" id="UP000614221">
    <property type="component" value="Unassembled WGS sequence"/>
</dbReference>
<proteinExistence type="predicted"/>